<keyword evidence="1" id="KW-1133">Transmembrane helix</keyword>
<dbReference type="EMBL" id="JAADJZ010000014">
    <property type="protein sequence ID" value="KAF2870423.1"/>
    <property type="molecule type" value="Genomic_DNA"/>
</dbReference>
<gene>
    <name evidence="2" type="ORF">BDV95DRAFT_546611</name>
</gene>
<keyword evidence="1" id="KW-0812">Transmembrane</keyword>
<protein>
    <submittedName>
        <fullName evidence="2">Uncharacterized protein</fullName>
    </submittedName>
</protein>
<keyword evidence="1" id="KW-0472">Membrane</keyword>
<keyword evidence="3" id="KW-1185">Reference proteome</keyword>
<sequence length="333" mass="36802">MSSFSLDTLAQYANPPNNILGTSLFLSYNVATLYLTSAICINLYRKYIAVFSTADTAKETKFVRAAKDARSRHVKVYAFLASISFATLSYHMLNFLIASYVKWSGSPKTSMADISSESLKRWMLESTLFEDFATELVRDGPSAVWTQMAIIGTWFWNVWIAGKAEQRKLSTGSITSYIILSQILPISFTVSLFIIHLHLSSPDISPPSTQPTSPPTKRYVKTSLALPTILINAGLLILPSLRNHQLFIPLVLFTRVLLLLPYSGRISTREDEIVKSAMISVGFVVAHVVTMRKAYGVRDVMRGVWSGGEALKAVGWDADLGVLVFCALGWGGL</sequence>
<name>A0A7C8MAF1_9PLEO</name>
<feature type="transmembrane region" description="Helical" evidence="1">
    <location>
        <begin position="20"/>
        <end position="44"/>
    </location>
</feature>
<evidence type="ECO:0000313" key="3">
    <source>
        <dbReference type="Proteomes" id="UP000481861"/>
    </source>
</evidence>
<dbReference type="OrthoDB" id="18595at2759"/>
<reference evidence="2 3" key="1">
    <citation type="submission" date="2020-01" db="EMBL/GenBank/DDBJ databases">
        <authorList>
            <consortium name="DOE Joint Genome Institute"/>
            <person name="Haridas S."/>
            <person name="Albert R."/>
            <person name="Binder M."/>
            <person name="Bloem J."/>
            <person name="Labutti K."/>
            <person name="Salamov A."/>
            <person name="Andreopoulos B."/>
            <person name="Baker S.E."/>
            <person name="Barry K."/>
            <person name="Bills G."/>
            <person name="Bluhm B.H."/>
            <person name="Cannon C."/>
            <person name="Castanera R."/>
            <person name="Culley D.E."/>
            <person name="Daum C."/>
            <person name="Ezra D."/>
            <person name="Gonzalez J.B."/>
            <person name="Henrissat B."/>
            <person name="Kuo A."/>
            <person name="Liang C."/>
            <person name="Lipzen A."/>
            <person name="Lutzoni F."/>
            <person name="Magnuson J."/>
            <person name="Mondo S."/>
            <person name="Nolan M."/>
            <person name="Ohm R."/>
            <person name="Pangilinan J."/>
            <person name="Park H.-J.H."/>
            <person name="Ramirez L."/>
            <person name="Alfaro M."/>
            <person name="Sun H."/>
            <person name="Tritt A."/>
            <person name="Yoshinaga Y."/>
            <person name="Zwiers L.-H.L."/>
            <person name="Turgeon B.G."/>
            <person name="Goodwin S.B."/>
            <person name="Spatafora J.W."/>
            <person name="Crous P.W."/>
            <person name="Grigoriev I.V."/>
        </authorList>
    </citation>
    <scope>NUCLEOTIDE SEQUENCE [LARGE SCALE GENOMIC DNA]</scope>
    <source>
        <strain evidence="2 3">CBS 611.86</strain>
    </source>
</reference>
<feature type="transmembrane region" description="Helical" evidence="1">
    <location>
        <begin position="76"/>
        <end position="101"/>
    </location>
</feature>
<proteinExistence type="predicted"/>
<organism evidence="2 3">
    <name type="scientific">Massariosphaeria phaeospora</name>
    <dbReference type="NCBI Taxonomy" id="100035"/>
    <lineage>
        <taxon>Eukaryota</taxon>
        <taxon>Fungi</taxon>
        <taxon>Dikarya</taxon>
        <taxon>Ascomycota</taxon>
        <taxon>Pezizomycotina</taxon>
        <taxon>Dothideomycetes</taxon>
        <taxon>Pleosporomycetidae</taxon>
        <taxon>Pleosporales</taxon>
        <taxon>Pleosporales incertae sedis</taxon>
        <taxon>Massariosphaeria</taxon>
    </lineage>
</organism>
<accession>A0A7C8MAF1</accession>
<dbReference type="Proteomes" id="UP000481861">
    <property type="component" value="Unassembled WGS sequence"/>
</dbReference>
<feature type="transmembrane region" description="Helical" evidence="1">
    <location>
        <begin position="144"/>
        <end position="162"/>
    </location>
</feature>
<evidence type="ECO:0000313" key="2">
    <source>
        <dbReference type="EMBL" id="KAF2870423.1"/>
    </source>
</evidence>
<feature type="transmembrane region" description="Helical" evidence="1">
    <location>
        <begin position="174"/>
        <end position="199"/>
    </location>
</feature>
<comment type="caution">
    <text evidence="2">The sequence shown here is derived from an EMBL/GenBank/DDBJ whole genome shotgun (WGS) entry which is preliminary data.</text>
</comment>
<evidence type="ECO:0000256" key="1">
    <source>
        <dbReference type="SAM" id="Phobius"/>
    </source>
</evidence>
<dbReference type="AlphaFoldDB" id="A0A7C8MAF1"/>